<protein>
    <submittedName>
        <fullName evidence="2">Uncharacterized protein</fullName>
    </submittedName>
</protein>
<proteinExistence type="predicted"/>
<feature type="region of interest" description="Disordered" evidence="1">
    <location>
        <begin position="1"/>
        <end position="40"/>
    </location>
</feature>
<gene>
    <name evidence="2" type="primary">A06g502240.1_BraROA</name>
    <name evidence="2" type="ORF">IGI04_022637</name>
</gene>
<evidence type="ECO:0000313" key="3">
    <source>
        <dbReference type="Proteomes" id="UP000823674"/>
    </source>
</evidence>
<dbReference type="Proteomes" id="UP000823674">
    <property type="component" value="Chromosome A06"/>
</dbReference>
<dbReference type="EMBL" id="JADBGQ010000006">
    <property type="protein sequence ID" value="KAG5392674.1"/>
    <property type="molecule type" value="Genomic_DNA"/>
</dbReference>
<evidence type="ECO:0000313" key="2">
    <source>
        <dbReference type="EMBL" id="KAG5392674.1"/>
    </source>
</evidence>
<organism evidence="2 3">
    <name type="scientific">Brassica rapa subsp. trilocularis</name>
    <dbReference type="NCBI Taxonomy" id="1813537"/>
    <lineage>
        <taxon>Eukaryota</taxon>
        <taxon>Viridiplantae</taxon>
        <taxon>Streptophyta</taxon>
        <taxon>Embryophyta</taxon>
        <taxon>Tracheophyta</taxon>
        <taxon>Spermatophyta</taxon>
        <taxon>Magnoliopsida</taxon>
        <taxon>eudicotyledons</taxon>
        <taxon>Gunneridae</taxon>
        <taxon>Pentapetalae</taxon>
        <taxon>rosids</taxon>
        <taxon>malvids</taxon>
        <taxon>Brassicales</taxon>
        <taxon>Brassicaceae</taxon>
        <taxon>Brassiceae</taxon>
        <taxon>Brassica</taxon>
    </lineage>
</organism>
<reference evidence="2 3" key="1">
    <citation type="submission" date="2021-03" db="EMBL/GenBank/DDBJ databases">
        <authorList>
            <person name="King G.J."/>
            <person name="Bancroft I."/>
            <person name="Baten A."/>
            <person name="Bloomfield J."/>
            <person name="Borpatragohain P."/>
            <person name="He Z."/>
            <person name="Irish N."/>
            <person name="Irwin J."/>
            <person name="Liu K."/>
            <person name="Mauleon R.P."/>
            <person name="Moore J."/>
            <person name="Morris R."/>
            <person name="Ostergaard L."/>
            <person name="Wang B."/>
            <person name="Wells R."/>
        </authorList>
    </citation>
    <scope>NUCLEOTIDE SEQUENCE [LARGE SCALE GENOMIC DNA]</scope>
    <source>
        <strain evidence="2">R-o-18</strain>
        <tissue evidence="2">Leaf</tissue>
    </source>
</reference>
<sequence length="63" mass="6585">MATILSVGVGDKGNRDVSIGGCHRPRKTPTSRSIGGSLRRVSTASLAAEVNRKGGLMKRHEPG</sequence>
<evidence type="ECO:0000256" key="1">
    <source>
        <dbReference type="SAM" id="MobiDB-lite"/>
    </source>
</evidence>
<keyword evidence="3" id="KW-1185">Reference proteome</keyword>
<comment type="caution">
    <text evidence="2">The sequence shown here is derived from an EMBL/GenBank/DDBJ whole genome shotgun (WGS) entry which is preliminary data.</text>
</comment>
<name>A0ABQ7M1J2_BRACM</name>
<accession>A0ABQ7M1J2</accession>
<feature type="compositionally biased region" description="Polar residues" evidence="1">
    <location>
        <begin position="30"/>
        <end position="40"/>
    </location>
</feature>